<dbReference type="Proteomes" id="UP000295818">
    <property type="component" value="Unassembled WGS sequence"/>
</dbReference>
<dbReference type="Pfam" id="PF00903">
    <property type="entry name" value="Glyoxalase"/>
    <property type="match status" value="1"/>
</dbReference>
<sequence>MFSAPQVNVYSADVVRSVGFYRGLGFEETFRTPAEGEPIHVELVLDGFKIGIASVDSAGADHGLPLDLTQPGRGMEIVLWTDDTDAAYARLVAAGAKPLSTPHDWLGSLRVAWVADLDDNPIELVQRVC</sequence>
<reference evidence="2 3" key="1">
    <citation type="journal article" date="2015" name="Stand. Genomic Sci.">
        <title>Genomic Encyclopedia of Bacterial and Archaeal Type Strains, Phase III: the genomes of soil and plant-associated and newly described type strains.</title>
        <authorList>
            <person name="Whitman W.B."/>
            <person name="Woyke T."/>
            <person name="Klenk H.P."/>
            <person name="Zhou Y."/>
            <person name="Lilburn T.G."/>
            <person name="Beck B.J."/>
            <person name="De Vos P."/>
            <person name="Vandamme P."/>
            <person name="Eisen J.A."/>
            <person name="Garrity G."/>
            <person name="Hugenholtz P."/>
            <person name="Kyrpides N.C."/>
        </authorList>
    </citation>
    <scope>NUCLEOTIDE SEQUENCE [LARGE SCALE GENOMIC DNA]</scope>
    <source>
        <strain evidence="2 3">VKM Ac-2538</strain>
    </source>
</reference>
<dbReference type="EMBL" id="SLWM01000006">
    <property type="protein sequence ID" value="TCO22759.1"/>
    <property type="molecule type" value="Genomic_DNA"/>
</dbReference>
<dbReference type="InterPro" id="IPR004360">
    <property type="entry name" value="Glyas_Fos-R_dOase_dom"/>
</dbReference>
<dbReference type="Gene3D" id="3.10.180.10">
    <property type="entry name" value="2,3-Dihydroxybiphenyl 1,2-Dioxygenase, domain 1"/>
    <property type="match status" value="1"/>
</dbReference>
<name>A0ABY2BJH6_9ACTN</name>
<feature type="domain" description="VOC" evidence="1">
    <location>
        <begin position="3"/>
        <end position="127"/>
    </location>
</feature>
<proteinExistence type="predicted"/>
<keyword evidence="3" id="KW-1185">Reference proteome</keyword>
<evidence type="ECO:0000259" key="1">
    <source>
        <dbReference type="PROSITE" id="PS51819"/>
    </source>
</evidence>
<evidence type="ECO:0000313" key="2">
    <source>
        <dbReference type="EMBL" id="TCO22759.1"/>
    </source>
</evidence>
<dbReference type="InterPro" id="IPR029068">
    <property type="entry name" value="Glyas_Bleomycin-R_OHBP_Dase"/>
</dbReference>
<gene>
    <name evidence="2" type="ORF">EV644_10666</name>
</gene>
<accession>A0ABY2BJH6</accession>
<protein>
    <submittedName>
        <fullName evidence="2">Glyoxalase superfamily protein PhnB</fullName>
    </submittedName>
</protein>
<dbReference type="RefSeq" id="WP_132189487.1">
    <property type="nucleotide sequence ID" value="NZ_SLWM01000006.1"/>
</dbReference>
<evidence type="ECO:0000313" key="3">
    <source>
        <dbReference type="Proteomes" id="UP000295818"/>
    </source>
</evidence>
<comment type="caution">
    <text evidence="2">The sequence shown here is derived from an EMBL/GenBank/DDBJ whole genome shotgun (WGS) entry which is preliminary data.</text>
</comment>
<organism evidence="2 3">
    <name type="scientific">Kribbella orskensis</name>
    <dbReference type="NCBI Taxonomy" id="2512216"/>
    <lineage>
        <taxon>Bacteria</taxon>
        <taxon>Bacillati</taxon>
        <taxon>Actinomycetota</taxon>
        <taxon>Actinomycetes</taxon>
        <taxon>Propionibacteriales</taxon>
        <taxon>Kribbellaceae</taxon>
        <taxon>Kribbella</taxon>
    </lineage>
</organism>
<dbReference type="InterPro" id="IPR037523">
    <property type="entry name" value="VOC_core"/>
</dbReference>
<dbReference type="SUPFAM" id="SSF54593">
    <property type="entry name" value="Glyoxalase/Bleomycin resistance protein/Dihydroxybiphenyl dioxygenase"/>
    <property type="match status" value="1"/>
</dbReference>
<dbReference type="PROSITE" id="PS51819">
    <property type="entry name" value="VOC"/>
    <property type="match status" value="1"/>
</dbReference>